<dbReference type="InterPro" id="IPR012795">
    <property type="entry name" value="tRNA_Ile_lys_synt_N"/>
</dbReference>
<dbReference type="GO" id="GO:0005524">
    <property type="term" value="F:ATP binding"/>
    <property type="evidence" value="ECO:0007669"/>
    <property type="project" value="UniProtKB-UniRule"/>
</dbReference>
<dbReference type="HAMAP" id="MF_01161">
    <property type="entry name" value="tRNA_Ile_lys_synt"/>
    <property type="match status" value="1"/>
</dbReference>
<feature type="coiled-coil region" evidence="9">
    <location>
        <begin position="210"/>
        <end position="237"/>
    </location>
</feature>
<dbReference type="PANTHER" id="PTHR43033:SF1">
    <property type="entry name" value="TRNA(ILE)-LYSIDINE SYNTHASE-RELATED"/>
    <property type="match status" value="1"/>
</dbReference>
<dbReference type="InterPro" id="IPR012094">
    <property type="entry name" value="tRNA_Ile_lys_synt"/>
</dbReference>
<evidence type="ECO:0000256" key="8">
    <source>
        <dbReference type="HAMAP-Rule" id="MF_01161"/>
    </source>
</evidence>
<comment type="subcellular location">
    <subcellularLocation>
        <location evidence="1 8">Cytoplasm</location>
    </subcellularLocation>
</comment>
<keyword evidence="2 8" id="KW-0963">Cytoplasm</keyword>
<accession>A0A4R1KWA3</accession>
<feature type="binding site" evidence="8">
    <location>
        <begin position="26"/>
        <end position="31"/>
    </location>
    <ligand>
        <name>ATP</name>
        <dbReference type="ChEBI" id="CHEBI:30616"/>
    </ligand>
</feature>
<dbReference type="SUPFAM" id="SSF52402">
    <property type="entry name" value="Adenine nucleotide alpha hydrolases-like"/>
    <property type="match status" value="1"/>
</dbReference>
<evidence type="ECO:0000256" key="1">
    <source>
        <dbReference type="ARBA" id="ARBA00004496"/>
    </source>
</evidence>
<keyword evidence="4 8" id="KW-0819">tRNA processing</keyword>
<comment type="similarity">
    <text evidence="8">Belongs to the tRNA(Ile)-lysidine synthase family.</text>
</comment>
<keyword evidence="9" id="KW-0175">Coiled coil</keyword>
<proteinExistence type="inferred from homology"/>
<dbReference type="NCBIfam" id="TIGR02433">
    <property type="entry name" value="lysidine_TilS_C"/>
    <property type="match status" value="1"/>
</dbReference>
<dbReference type="InterPro" id="IPR014729">
    <property type="entry name" value="Rossmann-like_a/b/a_fold"/>
</dbReference>
<evidence type="ECO:0000313" key="12">
    <source>
        <dbReference type="Proteomes" id="UP000295714"/>
    </source>
</evidence>
<dbReference type="AlphaFoldDB" id="A0A4R1KWA3"/>
<comment type="caution">
    <text evidence="11">The sequence shown here is derived from an EMBL/GenBank/DDBJ whole genome shotgun (WGS) entry which is preliminary data.</text>
</comment>
<dbReference type="NCBIfam" id="TIGR02432">
    <property type="entry name" value="lysidine_TilS_N"/>
    <property type="match status" value="1"/>
</dbReference>
<comment type="catalytic activity">
    <reaction evidence="7 8">
        <text>cytidine(34) in tRNA(Ile2) + L-lysine + ATP = lysidine(34) in tRNA(Ile2) + AMP + diphosphate + H(+)</text>
        <dbReference type="Rhea" id="RHEA:43744"/>
        <dbReference type="Rhea" id="RHEA-COMP:10625"/>
        <dbReference type="Rhea" id="RHEA-COMP:10670"/>
        <dbReference type="ChEBI" id="CHEBI:15378"/>
        <dbReference type="ChEBI" id="CHEBI:30616"/>
        <dbReference type="ChEBI" id="CHEBI:32551"/>
        <dbReference type="ChEBI" id="CHEBI:33019"/>
        <dbReference type="ChEBI" id="CHEBI:82748"/>
        <dbReference type="ChEBI" id="CHEBI:83665"/>
        <dbReference type="ChEBI" id="CHEBI:456215"/>
        <dbReference type="EC" id="6.3.4.19"/>
    </reaction>
</comment>
<dbReference type="EC" id="6.3.4.19" evidence="8"/>
<dbReference type="Pfam" id="PF01171">
    <property type="entry name" value="ATP_bind_3"/>
    <property type="match status" value="1"/>
</dbReference>
<dbReference type="Gene3D" id="3.40.50.620">
    <property type="entry name" value="HUPs"/>
    <property type="match status" value="1"/>
</dbReference>
<dbReference type="SUPFAM" id="SSF56037">
    <property type="entry name" value="PheT/TilS domain"/>
    <property type="match status" value="1"/>
</dbReference>
<dbReference type="InterPro" id="IPR012796">
    <property type="entry name" value="Lysidine-tRNA-synth_C"/>
</dbReference>
<name>A0A4R1KWA3_9FLAO</name>
<dbReference type="SMART" id="SM00977">
    <property type="entry name" value="TilS_C"/>
    <property type="match status" value="1"/>
</dbReference>
<dbReference type="Proteomes" id="UP000295714">
    <property type="component" value="Unassembled WGS sequence"/>
</dbReference>
<dbReference type="PANTHER" id="PTHR43033">
    <property type="entry name" value="TRNA(ILE)-LYSIDINE SYNTHASE-RELATED"/>
    <property type="match status" value="1"/>
</dbReference>
<gene>
    <name evidence="8" type="primary">tilS</name>
    <name evidence="11" type="ORF">DFQ05_0511</name>
</gene>
<comment type="domain">
    <text evidence="8">The N-terminal region contains the highly conserved SGGXDS motif, predicted to be a P-loop motif involved in ATP binding.</text>
</comment>
<dbReference type="GO" id="GO:0032267">
    <property type="term" value="F:tRNA(Ile)-lysidine synthase activity"/>
    <property type="evidence" value="ECO:0007669"/>
    <property type="project" value="UniProtKB-EC"/>
</dbReference>
<evidence type="ECO:0000256" key="4">
    <source>
        <dbReference type="ARBA" id="ARBA00022694"/>
    </source>
</evidence>
<feature type="domain" description="Lysidine-tRNA(Ile) synthetase C-terminal" evidence="10">
    <location>
        <begin position="366"/>
        <end position="438"/>
    </location>
</feature>
<keyword evidence="5 8" id="KW-0547">Nucleotide-binding</keyword>
<evidence type="ECO:0000256" key="9">
    <source>
        <dbReference type="SAM" id="Coils"/>
    </source>
</evidence>
<organism evidence="11 12">
    <name type="scientific">Winogradskyella wandonensis</name>
    <dbReference type="NCBI Taxonomy" id="1442586"/>
    <lineage>
        <taxon>Bacteria</taxon>
        <taxon>Pseudomonadati</taxon>
        <taxon>Bacteroidota</taxon>
        <taxon>Flavobacteriia</taxon>
        <taxon>Flavobacteriales</taxon>
        <taxon>Flavobacteriaceae</taxon>
        <taxon>Winogradskyella</taxon>
    </lineage>
</organism>
<protein>
    <recommendedName>
        <fullName evidence="8">tRNA(Ile)-lysidine synthase</fullName>
        <ecNumber evidence="8">6.3.4.19</ecNumber>
    </recommendedName>
    <alternativeName>
        <fullName evidence="8">tRNA(Ile)-2-lysyl-cytidine synthase</fullName>
    </alternativeName>
    <alternativeName>
        <fullName evidence="8">tRNA(Ile)-lysidine synthetase</fullName>
    </alternativeName>
</protein>
<dbReference type="OrthoDB" id="9807403at2"/>
<evidence type="ECO:0000313" key="11">
    <source>
        <dbReference type="EMBL" id="TCK69000.1"/>
    </source>
</evidence>
<dbReference type="GO" id="GO:0006400">
    <property type="term" value="P:tRNA modification"/>
    <property type="evidence" value="ECO:0007669"/>
    <property type="project" value="UniProtKB-UniRule"/>
</dbReference>
<evidence type="ECO:0000259" key="10">
    <source>
        <dbReference type="SMART" id="SM00977"/>
    </source>
</evidence>
<reference evidence="11 12" key="1">
    <citation type="journal article" date="2015" name="Stand. Genomic Sci.">
        <title>Genomic Encyclopedia of Bacterial and Archaeal Type Strains, Phase III: the genomes of soil and plant-associated and newly described type strains.</title>
        <authorList>
            <person name="Whitman W.B."/>
            <person name="Woyke T."/>
            <person name="Klenk H.P."/>
            <person name="Zhou Y."/>
            <person name="Lilburn T.G."/>
            <person name="Beck B.J."/>
            <person name="De Vos P."/>
            <person name="Vandamme P."/>
            <person name="Eisen J.A."/>
            <person name="Garrity G."/>
            <person name="Hugenholtz P."/>
            <person name="Kyrpides N.C."/>
        </authorList>
    </citation>
    <scope>NUCLEOTIDE SEQUENCE [LARGE SCALE GENOMIC DNA]</scope>
    <source>
        <strain evidence="11 12">CECT 8445</strain>
    </source>
</reference>
<evidence type="ECO:0000256" key="5">
    <source>
        <dbReference type="ARBA" id="ARBA00022741"/>
    </source>
</evidence>
<keyword evidence="3 8" id="KW-0436">Ligase</keyword>
<sequence>MLQLFSEHILSKLSFLKNARLVVAISGGIDSVVLAHLCKKLGFDFALAHCNFSLRGDESDADEEFVIKLGEDINVEVFSQRFNTEAYAKENKRSIQMAARELRYDWFKDLAAQLGFDYVLTAHHADDNLETFLINFTRGTGLNGLTGIPMINDNIVRPLLPFSREVIEAFARENNIEWRDDSSNSSRKYLRNKLRHEVVPILKEINPQLLDSFESTLDNLNDTADIVEESLNAVAKRAIVEINENGITYKVSEFKKVNNSRAYLFEMFKEFGFTEWNDVVKLLDAETGKYVQSHTHKLTKHRDMLILTNASHSVPNPRDVSESYLINDLNSTEFSIGTLSFEMVSESSNNTGSSIYINKDKLVFPLELRLWKAGDVFCPIGMTGKKKVSKYLKDEKLTPYQKVNTWVLLSEEKIVWVIGHRADERFKVTDSTSNFLKIEILTTKH</sequence>
<evidence type="ECO:0000256" key="6">
    <source>
        <dbReference type="ARBA" id="ARBA00022840"/>
    </source>
</evidence>
<dbReference type="Pfam" id="PF11734">
    <property type="entry name" value="TilS_C"/>
    <property type="match status" value="1"/>
</dbReference>
<dbReference type="RefSeq" id="WP_132703260.1">
    <property type="nucleotide sequence ID" value="NZ_SMGI01000001.1"/>
</dbReference>
<evidence type="ECO:0000256" key="7">
    <source>
        <dbReference type="ARBA" id="ARBA00048539"/>
    </source>
</evidence>
<keyword evidence="6 8" id="KW-0067">ATP-binding</keyword>
<keyword evidence="12" id="KW-1185">Reference proteome</keyword>
<comment type="function">
    <text evidence="8">Ligates lysine onto the cytidine present at position 34 of the AUA codon-specific tRNA(Ile) that contains the anticodon CAU, in an ATP-dependent manner. Cytidine is converted to lysidine, thus changing the amino acid specificity of the tRNA from methionine to isoleucine.</text>
</comment>
<dbReference type="EMBL" id="SMGI01000001">
    <property type="protein sequence ID" value="TCK69000.1"/>
    <property type="molecule type" value="Genomic_DNA"/>
</dbReference>
<dbReference type="InterPro" id="IPR011063">
    <property type="entry name" value="TilS/TtcA_N"/>
</dbReference>
<evidence type="ECO:0000256" key="2">
    <source>
        <dbReference type="ARBA" id="ARBA00022490"/>
    </source>
</evidence>
<evidence type="ECO:0000256" key="3">
    <source>
        <dbReference type="ARBA" id="ARBA00022598"/>
    </source>
</evidence>
<dbReference type="GO" id="GO:0005737">
    <property type="term" value="C:cytoplasm"/>
    <property type="evidence" value="ECO:0007669"/>
    <property type="project" value="UniProtKB-SubCell"/>
</dbReference>
<dbReference type="CDD" id="cd01992">
    <property type="entry name" value="TilS_N"/>
    <property type="match status" value="1"/>
</dbReference>